<feature type="transmembrane region" description="Helical" evidence="7">
    <location>
        <begin position="802"/>
        <end position="821"/>
    </location>
</feature>
<comment type="subcellular location">
    <subcellularLocation>
        <location evidence="1">Membrane</location>
    </subcellularLocation>
</comment>
<feature type="transmembrane region" description="Helical" evidence="7">
    <location>
        <begin position="671"/>
        <end position="689"/>
    </location>
</feature>
<dbReference type="InterPro" id="IPR036179">
    <property type="entry name" value="Ig-like_dom_sf"/>
</dbReference>
<reference evidence="10" key="2">
    <citation type="submission" date="2025-09" db="UniProtKB">
        <authorList>
            <consortium name="Ensembl"/>
        </authorList>
    </citation>
    <scope>IDENTIFICATION</scope>
</reference>
<dbReference type="GO" id="GO:0050863">
    <property type="term" value="P:regulation of T cell activation"/>
    <property type="evidence" value="ECO:0007669"/>
    <property type="project" value="UniProtKB-ARBA"/>
</dbReference>
<name>A0A8C4TNJ0_ERPCA</name>
<keyword evidence="7" id="KW-1133">Transmembrane helix</keyword>
<keyword evidence="4" id="KW-1015">Disulfide bond</keyword>
<dbReference type="Pfam" id="PF07686">
    <property type="entry name" value="V-set"/>
    <property type="match status" value="4"/>
</dbReference>
<dbReference type="InterPro" id="IPR050504">
    <property type="entry name" value="IgSF_BTN/MOG"/>
</dbReference>
<dbReference type="SMART" id="SM00406">
    <property type="entry name" value="IGv"/>
    <property type="match status" value="4"/>
</dbReference>
<feature type="domain" description="Ig-like" evidence="9">
    <location>
        <begin position="376"/>
        <end position="441"/>
    </location>
</feature>
<evidence type="ECO:0000256" key="8">
    <source>
        <dbReference type="SAM" id="SignalP"/>
    </source>
</evidence>
<feature type="signal peptide" evidence="8">
    <location>
        <begin position="1"/>
        <end position="19"/>
    </location>
</feature>
<dbReference type="InterPro" id="IPR003599">
    <property type="entry name" value="Ig_sub"/>
</dbReference>
<keyword evidence="11" id="KW-1185">Reference proteome</keyword>
<dbReference type="FunFam" id="2.60.40.10:FF:000142">
    <property type="entry name" value="V-set domain-containing T-cell activation inhibitor 1"/>
    <property type="match status" value="4"/>
</dbReference>
<dbReference type="SMART" id="SM00409">
    <property type="entry name" value="IG"/>
    <property type="match status" value="5"/>
</dbReference>
<evidence type="ECO:0000256" key="5">
    <source>
        <dbReference type="ARBA" id="ARBA00023180"/>
    </source>
</evidence>
<keyword evidence="2 8" id="KW-0732">Signal</keyword>
<dbReference type="GO" id="GO:1903037">
    <property type="term" value="P:regulation of leukocyte cell-cell adhesion"/>
    <property type="evidence" value="ECO:0007669"/>
    <property type="project" value="UniProtKB-ARBA"/>
</dbReference>
<dbReference type="Gene3D" id="2.60.40.10">
    <property type="entry name" value="Immunoglobulins"/>
    <property type="match status" value="6"/>
</dbReference>
<dbReference type="InterPro" id="IPR003598">
    <property type="entry name" value="Ig_sub2"/>
</dbReference>
<feature type="domain" description="Ig-like" evidence="9">
    <location>
        <begin position="139"/>
        <end position="251"/>
    </location>
</feature>
<evidence type="ECO:0000313" key="10">
    <source>
        <dbReference type="Ensembl" id="ENSECRP00000033188.1"/>
    </source>
</evidence>
<keyword evidence="6" id="KW-0393">Immunoglobulin domain</keyword>
<dbReference type="InterPro" id="IPR053896">
    <property type="entry name" value="BTN3A2-like_Ig-C"/>
</dbReference>
<dbReference type="PROSITE" id="PS50835">
    <property type="entry name" value="IG_LIKE"/>
    <property type="match status" value="6"/>
</dbReference>
<dbReference type="SUPFAM" id="SSF48726">
    <property type="entry name" value="Immunoglobulin"/>
    <property type="match status" value="6"/>
</dbReference>
<feature type="domain" description="Ig-like" evidence="9">
    <location>
        <begin position="587"/>
        <end position="659"/>
    </location>
</feature>
<dbReference type="Pfam" id="PF22705">
    <property type="entry name" value="C2-set_3"/>
    <property type="match status" value="2"/>
</dbReference>
<proteinExistence type="predicted"/>
<evidence type="ECO:0000256" key="4">
    <source>
        <dbReference type="ARBA" id="ARBA00023157"/>
    </source>
</evidence>
<reference evidence="10" key="1">
    <citation type="submission" date="2025-08" db="UniProtKB">
        <authorList>
            <consortium name="Ensembl"/>
        </authorList>
    </citation>
    <scope>IDENTIFICATION</scope>
</reference>
<keyword evidence="7" id="KW-0812">Transmembrane</keyword>
<organism evidence="10 11">
    <name type="scientific">Erpetoichthys calabaricus</name>
    <name type="common">Rope fish</name>
    <name type="synonym">Calamoichthys calabaricus</name>
    <dbReference type="NCBI Taxonomy" id="27687"/>
    <lineage>
        <taxon>Eukaryota</taxon>
        <taxon>Metazoa</taxon>
        <taxon>Chordata</taxon>
        <taxon>Craniata</taxon>
        <taxon>Vertebrata</taxon>
        <taxon>Euteleostomi</taxon>
        <taxon>Actinopterygii</taxon>
        <taxon>Polypteriformes</taxon>
        <taxon>Polypteridae</taxon>
        <taxon>Erpetoichthys</taxon>
    </lineage>
</organism>
<evidence type="ECO:0000256" key="7">
    <source>
        <dbReference type="SAM" id="Phobius"/>
    </source>
</evidence>
<dbReference type="PANTHER" id="PTHR24100">
    <property type="entry name" value="BUTYROPHILIN"/>
    <property type="match status" value="1"/>
</dbReference>
<evidence type="ECO:0000259" key="9">
    <source>
        <dbReference type="PROSITE" id="PS50835"/>
    </source>
</evidence>
<feature type="transmembrane region" description="Helical" evidence="7">
    <location>
        <begin position="780"/>
        <end position="797"/>
    </location>
</feature>
<feature type="chain" id="PRO_5034029974" evidence="8">
    <location>
        <begin position="20"/>
        <end position="853"/>
    </location>
</feature>
<feature type="domain" description="Ig-like" evidence="9">
    <location>
        <begin position="252"/>
        <end position="359"/>
    </location>
</feature>
<dbReference type="GO" id="GO:0016020">
    <property type="term" value="C:membrane"/>
    <property type="evidence" value="ECO:0007669"/>
    <property type="project" value="UniProtKB-SubCell"/>
</dbReference>
<feature type="domain" description="Ig-like" evidence="9">
    <location>
        <begin position="442"/>
        <end position="568"/>
    </location>
</feature>
<dbReference type="InterPro" id="IPR007110">
    <property type="entry name" value="Ig-like_dom"/>
</dbReference>
<dbReference type="AlphaFoldDB" id="A0A8C4TNJ0"/>
<evidence type="ECO:0000256" key="3">
    <source>
        <dbReference type="ARBA" id="ARBA00023136"/>
    </source>
</evidence>
<keyword evidence="5" id="KW-0325">Glycoprotein</keyword>
<evidence type="ECO:0000256" key="1">
    <source>
        <dbReference type="ARBA" id="ARBA00004370"/>
    </source>
</evidence>
<protein>
    <submittedName>
        <fullName evidence="10">Muscle M-line assembly protein unc-89-like</fullName>
    </submittedName>
</protein>
<evidence type="ECO:0000313" key="11">
    <source>
        <dbReference type="Proteomes" id="UP000694620"/>
    </source>
</evidence>
<dbReference type="Ensembl" id="ENSECRT00000033913.1">
    <property type="protein sequence ID" value="ENSECRP00000033188.1"/>
    <property type="gene ID" value="ENSECRG00000022471.1"/>
</dbReference>
<keyword evidence="3 7" id="KW-0472">Membrane</keyword>
<feature type="domain" description="Ig-like" evidence="9">
    <location>
        <begin position="26"/>
        <end position="122"/>
    </location>
</feature>
<evidence type="ECO:0000256" key="6">
    <source>
        <dbReference type="ARBA" id="ARBA00023319"/>
    </source>
</evidence>
<dbReference type="Proteomes" id="UP000694620">
    <property type="component" value="Unassembled WGS sequence"/>
</dbReference>
<dbReference type="InterPro" id="IPR013106">
    <property type="entry name" value="Ig_V-set"/>
</dbReference>
<sequence>MKKLLNAILCFLLLMAVDCWPFGEDPVTVPNAPVTALVGESVILPCHLSAEISAVEKEVRWYKVRNNKSSIVLSYVTKKSTLEIQNEEYSDRVNFFIQEMEKGNASLQIKNTAFSDEGEYKCCIISDNLHCKNVKLLVPVGLNITENVNAILGTRIILPCYLDPKVSAEDLELRWQKDGLATSVLLYKNKKVVTEEQHEDYRERVHLYTDLRKGDLSLVIEDVRIADEGKYTCSVKAVSQENEGRLYLSVSVRLKNFPDKISATMGQNTAIPCHLNPEVSALELEVRWQKEGLDTPVLLYKNRREEQHEQYRGRARLHSDLTKGDLSLMLESVRDVDGGRYTCYVRTLSQVNETTLYLSITGHGRKPVITVDKQTGREIRLKCESKGWYPKPDLHWNYGDDSAITVHSDFSAKVEEDGRITVTSYLSVQDSYEEDFLCIVQPSDSEKKFVSTFHVSVKLKTSESTCLSEINKNVILPCHLDPAVRVLDSEVKWEKKGLTSPVFLYTNRRVALEEHHEQYKERTQLNSEDKRTGDLSLSLKNVKVTDEGRYTCSVKAHGREIQASLDLSVTAQGGKPVMTVDEEPGNVKLKCISRGWYPKPQLKWTHEDGSAVTEYSELFEEVEHDGRITITSYLSIRDQYDQKILCIVQLSGSKERAVSSIIISRGRPQHFAHLVALICMILVLCYTIMCKKGYAQIKSMFFDLFTQDFLAIIVFYLQCKGLSEILLVVAASEINIFLILTQKIQGGEKLKVQNTLLQFVRECLIILGIIWWKINDDSLLLLLAALIQAGAVVLALGTSQEFCLRCLSASVIATILIIHFSGVTENILPDFQQNSQIFSHVKEFLSNEGNVFS</sequence>
<dbReference type="InterPro" id="IPR013783">
    <property type="entry name" value="Ig-like_fold"/>
</dbReference>
<dbReference type="SMART" id="SM00408">
    <property type="entry name" value="IGc2"/>
    <property type="match status" value="4"/>
</dbReference>
<dbReference type="GeneTree" id="ENSGT01120000271914"/>
<accession>A0A8C4TNJ0</accession>
<evidence type="ECO:0000256" key="2">
    <source>
        <dbReference type="ARBA" id="ARBA00022729"/>
    </source>
</evidence>